<evidence type="ECO:0000256" key="1">
    <source>
        <dbReference type="ARBA" id="ARBA00006817"/>
    </source>
</evidence>
<reference evidence="3 4" key="1">
    <citation type="submission" date="2019-07" db="EMBL/GenBank/DDBJ databases">
        <title>Genomic Encyclopedia of Archaeal and Bacterial Type Strains, Phase II (KMG-II): from individual species to whole genera.</title>
        <authorList>
            <person name="Goeker M."/>
        </authorList>
    </citation>
    <scope>NUCLEOTIDE SEQUENCE [LARGE SCALE GENOMIC DNA]</scope>
    <source>
        <strain evidence="3 4">ATCC BAA-1854</strain>
    </source>
</reference>
<dbReference type="Pfam" id="PF08327">
    <property type="entry name" value="AHSA1"/>
    <property type="match status" value="1"/>
</dbReference>
<organism evidence="3 4">
    <name type="scientific">Mucilaginibacter frigoritolerans</name>
    <dbReference type="NCBI Taxonomy" id="652788"/>
    <lineage>
        <taxon>Bacteria</taxon>
        <taxon>Pseudomonadati</taxon>
        <taxon>Bacteroidota</taxon>
        <taxon>Sphingobacteriia</taxon>
        <taxon>Sphingobacteriales</taxon>
        <taxon>Sphingobacteriaceae</taxon>
        <taxon>Mucilaginibacter</taxon>
    </lineage>
</organism>
<dbReference type="CDD" id="cd07814">
    <property type="entry name" value="SRPBCC_CalC_Aha1-like"/>
    <property type="match status" value="1"/>
</dbReference>
<dbReference type="RefSeq" id="WP_144915009.1">
    <property type="nucleotide sequence ID" value="NZ_VLLI01000012.1"/>
</dbReference>
<name>A0A562TT18_9SPHI</name>
<evidence type="ECO:0000259" key="2">
    <source>
        <dbReference type="Pfam" id="PF08327"/>
    </source>
</evidence>
<dbReference type="OrthoDB" id="2355173at2"/>
<comment type="caution">
    <text evidence="3">The sequence shown here is derived from an EMBL/GenBank/DDBJ whole genome shotgun (WGS) entry which is preliminary data.</text>
</comment>
<accession>A0A562TT18</accession>
<dbReference type="SUPFAM" id="SSF55961">
    <property type="entry name" value="Bet v1-like"/>
    <property type="match status" value="1"/>
</dbReference>
<dbReference type="InterPro" id="IPR013538">
    <property type="entry name" value="ASHA1/2-like_C"/>
</dbReference>
<proteinExistence type="inferred from homology"/>
<dbReference type="AlphaFoldDB" id="A0A562TT18"/>
<protein>
    <submittedName>
        <fullName evidence="3">Uncharacterized protein YndB with AHSA1/START domain</fullName>
    </submittedName>
</protein>
<sequence>MKAEILVVEKEYEAPVEKVWQALTDKVKMREWYFDVDDFKPEVGFVFHFKGQNEDREFLHICIIKEAILNRKLKHSWRYENYPGESNVTFEFIPEGHKTRLILTHEGLETFPQDNPDFAVNNFNFGWNHILGVVLPEYLDKN</sequence>
<dbReference type="EMBL" id="VLLI01000012">
    <property type="protein sequence ID" value="TWI96692.1"/>
    <property type="molecule type" value="Genomic_DNA"/>
</dbReference>
<dbReference type="Gene3D" id="3.30.530.20">
    <property type="match status" value="1"/>
</dbReference>
<gene>
    <name evidence="3" type="ORF">JN11_03804</name>
</gene>
<evidence type="ECO:0000313" key="3">
    <source>
        <dbReference type="EMBL" id="TWI96692.1"/>
    </source>
</evidence>
<evidence type="ECO:0000313" key="4">
    <source>
        <dbReference type="Proteomes" id="UP000317010"/>
    </source>
</evidence>
<dbReference type="Proteomes" id="UP000317010">
    <property type="component" value="Unassembled WGS sequence"/>
</dbReference>
<keyword evidence="4" id="KW-1185">Reference proteome</keyword>
<feature type="domain" description="Activator of Hsp90 ATPase homologue 1/2-like C-terminal" evidence="2">
    <location>
        <begin position="14"/>
        <end position="138"/>
    </location>
</feature>
<dbReference type="InterPro" id="IPR023393">
    <property type="entry name" value="START-like_dom_sf"/>
</dbReference>
<comment type="similarity">
    <text evidence="1">Belongs to the AHA1 family.</text>
</comment>